<gene>
    <name evidence="2" type="ORF">EYB53_002300</name>
</gene>
<dbReference type="SUPFAM" id="SSF52540">
    <property type="entry name" value="P-loop containing nucleoside triphosphate hydrolases"/>
    <property type="match status" value="1"/>
</dbReference>
<keyword evidence="3" id="KW-1185">Reference proteome</keyword>
<dbReference type="Gene3D" id="3.40.50.300">
    <property type="entry name" value="P-loop containing nucleotide triphosphate hydrolases"/>
    <property type="match status" value="1"/>
</dbReference>
<evidence type="ECO:0000313" key="3">
    <source>
        <dbReference type="Proteomes" id="UP001193081"/>
    </source>
</evidence>
<dbReference type="Pfam" id="PF00685">
    <property type="entry name" value="Sulfotransfer_1"/>
    <property type="match status" value="1"/>
</dbReference>
<organism evidence="2 3">
    <name type="scientific">Candidatus Chloroploca mongolica</name>
    <dbReference type="NCBI Taxonomy" id="2528176"/>
    <lineage>
        <taxon>Bacteria</taxon>
        <taxon>Bacillati</taxon>
        <taxon>Chloroflexota</taxon>
        <taxon>Chloroflexia</taxon>
        <taxon>Chloroflexales</taxon>
        <taxon>Chloroflexineae</taxon>
        <taxon>Oscillochloridaceae</taxon>
        <taxon>Candidatus Chloroploca</taxon>
    </lineage>
</organism>
<accession>A0ABS4D517</accession>
<dbReference type="EMBL" id="SIJK02000002">
    <property type="protein sequence ID" value="MBP1464531.1"/>
    <property type="molecule type" value="Genomic_DNA"/>
</dbReference>
<evidence type="ECO:0000259" key="1">
    <source>
        <dbReference type="Pfam" id="PF00685"/>
    </source>
</evidence>
<name>A0ABS4D517_9CHLR</name>
<evidence type="ECO:0000313" key="2">
    <source>
        <dbReference type="EMBL" id="MBP1464531.1"/>
    </source>
</evidence>
<protein>
    <submittedName>
        <fullName evidence="2">Sulfotransferase domain-containing protein</fullName>
    </submittedName>
</protein>
<dbReference type="InterPro" id="IPR027417">
    <property type="entry name" value="P-loop_NTPase"/>
</dbReference>
<reference evidence="2 3" key="1">
    <citation type="submission" date="2021-03" db="EMBL/GenBank/DDBJ databases">
        <authorList>
            <person name="Grouzdev D.S."/>
        </authorList>
    </citation>
    <scope>NUCLEOTIDE SEQUENCE [LARGE SCALE GENOMIC DNA]</scope>
    <source>
        <strain evidence="2 3">M50-1</strain>
    </source>
</reference>
<feature type="domain" description="Sulfotransferase" evidence="1">
    <location>
        <begin position="21"/>
        <end position="76"/>
    </location>
</feature>
<dbReference type="RefSeq" id="WP_167857221.1">
    <property type="nucleotide sequence ID" value="NZ_SIJK02000002.1"/>
</dbReference>
<dbReference type="InterPro" id="IPR000863">
    <property type="entry name" value="Sulfotransferase_dom"/>
</dbReference>
<proteinExistence type="predicted"/>
<sequence>MAPISLIILGLRWLPFLLYQKHAHLQAQEEATCFRERPSSAERFFRKGKADNWREELTPAQIKRIEAEYGPVMARLGYLEWTTLH</sequence>
<comment type="caution">
    <text evidence="2">The sequence shown here is derived from an EMBL/GenBank/DDBJ whole genome shotgun (WGS) entry which is preliminary data.</text>
</comment>
<dbReference type="Proteomes" id="UP001193081">
    <property type="component" value="Unassembled WGS sequence"/>
</dbReference>